<keyword evidence="9" id="KW-1185">Reference proteome</keyword>
<dbReference type="AlphaFoldDB" id="A0A1I7YEP7"/>
<dbReference type="InterPro" id="IPR036249">
    <property type="entry name" value="Thioredoxin-like_sf"/>
</dbReference>
<evidence type="ECO:0000256" key="5">
    <source>
        <dbReference type="ARBA" id="ARBA00025782"/>
    </source>
</evidence>
<keyword evidence="3" id="KW-0560">Oxidoreductase</keyword>
<accession>A0A1I7YEP7</accession>
<evidence type="ECO:0000256" key="3">
    <source>
        <dbReference type="ARBA" id="ARBA00023002"/>
    </source>
</evidence>
<proteinExistence type="inferred from homology"/>
<dbReference type="InterPro" id="IPR013766">
    <property type="entry name" value="Thioredoxin_domain"/>
</dbReference>
<evidence type="ECO:0000259" key="8">
    <source>
        <dbReference type="PROSITE" id="PS51352"/>
    </source>
</evidence>
<dbReference type="InterPro" id="IPR052259">
    <property type="entry name" value="Nucleoredoxin-like"/>
</dbReference>
<name>A0A1I7YEP7_9BILA</name>
<comment type="similarity">
    <text evidence="5">Belongs to the nucleoredoxin family.</text>
</comment>
<dbReference type="PANTHER" id="PTHR13871">
    <property type="entry name" value="THIOREDOXIN"/>
    <property type="match status" value="1"/>
</dbReference>
<dbReference type="Pfam" id="PF13905">
    <property type="entry name" value="Thioredoxin_8"/>
    <property type="match status" value="1"/>
</dbReference>
<evidence type="ECO:0000256" key="1">
    <source>
        <dbReference type="ARBA" id="ARBA00012612"/>
    </source>
</evidence>
<reference evidence="10" key="1">
    <citation type="submission" date="2016-11" db="UniProtKB">
        <authorList>
            <consortium name="WormBaseParasite"/>
        </authorList>
    </citation>
    <scope>IDENTIFICATION</scope>
</reference>
<evidence type="ECO:0000256" key="7">
    <source>
        <dbReference type="ARBA" id="ARBA00047804"/>
    </source>
</evidence>
<comment type="catalytic activity">
    <reaction evidence="7">
        <text>[protein]-dithiol + NADP(+) = [protein]-disulfide + NADPH + H(+)</text>
        <dbReference type="Rhea" id="RHEA:18753"/>
        <dbReference type="Rhea" id="RHEA-COMP:10593"/>
        <dbReference type="Rhea" id="RHEA-COMP:10594"/>
        <dbReference type="ChEBI" id="CHEBI:15378"/>
        <dbReference type="ChEBI" id="CHEBI:29950"/>
        <dbReference type="ChEBI" id="CHEBI:50058"/>
        <dbReference type="ChEBI" id="CHEBI:57783"/>
        <dbReference type="ChEBI" id="CHEBI:58349"/>
        <dbReference type="EC" id="1.8.1.8"/>
    </reaction>
</comment>
<dbReference type="CDD" id="cd02964">
    <property type="entry name" value="TryX_like_family"/>
    <property type="match status" value="1"/>
</dbReference>
<dbReference type="WBParaSite" id="L893_g15606.t1">
    <property type="protein sequence ID" value="L893_g15606.t1"/>
    <property type="gene ID" value="L893_g15606"/>
</dbReference>
<dbReference type="Gene3D" id="3.40.30.10">
    <property type="entry name" value="Glutaredoxin"/>
    <property type="match status" value="1"/>
</dbReference>
<evidence type="ECO:0000313" key="10">
    <source>
        <dbReference type="WBParaSite" id="L893_g15606.t1"/>
    </source>
</evidence>
<sequence>MSELFANIGVNKPDGTLVNGGEALAGKTVALYFSAHWCPPCRQFTPVLKDFYEELEGEDFEIVFVSFDRSESDLKAYLAECHGDWLHVPFGSEHIQELAGKFGVNGIPALIVIKPNGDVITSDGRADVQNKSPKQALAAWKSA</sequence>
<organism evidence="9 10">
    <name type="scientific">Steinernema glaseri</name>
    <dbReference type="NCBI Taxonomy" id="37863"/>
    <lineage>
        <taxon>Eukaryota</taxon>
        <taxon>Metazoa</taxon>
        <taxon>Ecdysozoa</taxon>
        <taxon>Nematoda</taxon>
        <taxon>Chromadorea</taxon>
        <taxon>Rhabditida</taxon>
        <taxon>Tylenchina</taxon>
        <taxon>Panagrolaimomorpha</taxon>
        <taxon>Strongyloidoidea</taxon>
        <taxon>Steinernematidae</taxon>
        <taxon>Steinernema</taxon>
    </lineage>
</organism>
<dbReference type="EC" id="1.8.1.8" evidence="1"/>
<keyword evidence="4" id="KW-0520">NAD</keyword>
<dbReference type="PANTHER" id="PTHR13871:SF103">
    <property type="entry name" value="THIOREDOXIN DOMAIN-CONTAINING PROTEIN"/>
    <property type="match status" value="1"/>
</dbReference>
<dbReference type="PROSITE" id="PS51352">
    <property type="entry name" value="THIOREDOXIN_2"/>
    <property type="match status" value="1"/>
</dbReference>
<evidence type="ECO:0000256" key="6">
    <source>
        <dbReference type="ARBA" id="ARBA00047388"/>
    </source>
</evidence>
<protein>
    <recommendedName>
        <fullName evidence="1">protein-disulfide reductase</fullName>
        <ecNumber evidence="1">1.8.1.8</ecNumber>
    </recommendedName>
</protein>
<dbReference type="GO" id="GO:0047134">
    <property type="term" value="F:protein-disulfide reductase [NAD(P)H] activity"/>
    <property type="evidence" value="ECO:0007669"/>
    <property type="project" value="UniProtKB-EC"/>
</dbReference>
<dbReference type="SUPFAM" id="SSF52833">
    <property type="entry name" value="Thioredoxin-like"/>
    <property type="match status" value="1"/>
</dbReference>
<dbReference type="Proteomes" id="UP000095287">
    <property type="component" value="Unplaced"/>
</dbReference>
<keyword evidence="2" id="KW-0677">Repeat</keyword>
<evidence type="ECO:0000313" key="9">
    <source>
        <dbReference type="Proteomes" id="UP000095287"/>
    </source>
</evidence>
<evidence type="ECO:0000256" key="2">
    <source>
        <dbReference type="ARBA" id="ARBA00022737"/>
    </source>
</evidence>
<dbReference type="InterPro" id="IPR012336">
    <property type="entry name" value="Thioredoxin-like_fold"/>
</dbReference>
<feature type="domain" description="Thioredoxin" evidence="8">
    <location>
        <begin position="1"/>
        <end position="143"/>
    </location>
</feature>
<evidence type="ECO:0000256" key="4">
    <source>
        <dbReference type="ARBA" id="ARBA00023027"/>
    </source>
</evidence>
<comment type="catalytic activity">
    <reaction evidence="6">
        <text>[protein]-dithiol + NAD(+) = [protein]-disulfide + NADH + H(+)</text>
        <dbReference type="Rhea" id="RHEA:18749"/>
        <dbReference type="Rhea" id="RHEA-COMP:10593"/>
        <dbReference type="Rhea" id="RHEA-COMP:10594"/>
        <dbReference type="ChEBI" id="CHEBI:15378"/>
        <dbReference type="ChEBI" id="CHEBI:29950"/>
        <dbReference type="ChEBI" id="CHEBI:50058"/>
        <dbReference type="ChEBI" id="CHEBI:57540"/>
        <dbReference type="ChEBI" id="CHEBI:57945"/>
        <dbReference type="EC" id="1.8.1.8"/>
    </reaction>
</comment>